<name>A0A0E9QNJ0_ANGAN</name>
<protein>
    <submittedName>
        <fullName evidence="1">Uncharacterized protein</fullName>
    </submittedName>
</protein>
<reference evidence="1" key="2">
    <citation type="journal article" date="2015" name="Fish Shellfish Immunol.">
        <title>Early steps in the European eel (Anguilla anguilla)-Vibrio vulnificus interaction in the gills: Role of the RtxA13 toxin.</title>
        <authorList>
            <person name="Callol A."/>
            <person name="Pajuelo D."/>
            <person name="Ebbesson L."/>
            <person name="Teles M."/>
            <person name="MacKenzie S."/>
            <person name="Amaro C."/>
        </authorList>
    </citation>
    <scope>NUCLEOTIDE SEQUENCE</scope>
</reference>
<sequence>MFFSCLGKNTAMPYLAALIPH</sequence>
<reference evidence="1" key="1">
    <citation type="submission" date="2014-11" db="EMBL/GenBank/DDBJ databases">
        <authorList>
            <person name="Amaro Gonzalez C."/>
        </authorList>
    </citation>
    <scope>NUCLEOTIDE SEQUENCE</scope>
</reference>
<organism evidence="1">
    <name type="scientific">Anguilla anguilla</name>
    <name type="common">European freshwater eel</name>
    <name type="synonym">Muraena anguilla</name>
    <dbReference type="NCBI Taxonomy" id="7936"/>
    <lineage>
        <taxon>Eukaryota</taxon>
        <taxon>Metazoa</taxon>
        <taxon>Chordata</taxon>
        <taxon>Craniata</taxon>
        <taxon>Vertebrata</taxon>
        <taxon>Euteleostomi</taxon>
        <taxon>Actinopterygii</taxon>
        <taxon>Neopterygii</taxon>
        <taxon>Teleostei</taxon>
        <taxon>Anguilliformes</taxon>
        <taxon>Anguillidae</taxon>
        <taxon>Anguilla</taxon>
    </lineage>
</organism>
<evidence type="ECO:0000313" key="1">
    <source>
        <dbReference type="EMBL" id="JAH18384.1"/>
    </source>
</evidence>
<dbReference type="EMBL" id="GBXM01090193">
    <property type="protein sequence ID" value="JAH18384.1"/>
    <property type="molecule type" value="Transcribed_RNA"/>
</dbReference>
<dbReference type="AlphaFoldDB" id="A0A0E9QNJ0"/>
<proteinExistence type="predicted"/>
<accession>A0A0E9QNJ0</accession>